<evidence type="ECO:0000313" key="3">
    <source>
        <dbReference type="Proteomes" id="UP000650081"/>
    </source>
</evidence>
<gene>
    <name evidence="2" type="ORF">H9S92_08645</name>
</gene>
<reference evidence="2" key="1">
    <citation type="submission" date="2020-08" db="EMBL/GenBank/DDBJ databases">
        <title>Lewinella bacteria from marine environments.</title>
        <authorList>
            <person name="Zhong Y."/>
        </authorList>
    </citation>
    <scope>NUCLEOTIDE SEQUENCE</scope>
    <source>
        <strain evidence="2">KCTC 42187</strain>
    </source>
</reference>
<evidence type="ECO:0000256" key="1">
    <source>
        <dbReference type="SAM" id="SignalP"/>
    </source>
</evidence>
<sequence>MKKYCFLFALLLVFTLGNLAAQRQPGAPPTRLEQAQNRIHLARQAFITEKLGLTPTEVKAFFPLFWAYESRIRELKREEGWRKLREPGGSTLTEAEALQHLRDERLRRQQLTKLMEEAEDKFLTVLPATKVVRLEEVEKAFRQQLWERTREWRRNNGH</sequence>
<name>A0A923TCY1_9BACT</name>
<feature type="signal peptide" evidence="1">
    <location>
        <begin position="1"/>
        <end position="20"/>
    </location>
</feature>
<organism evidence="2 3">
    <name type="scientific">Neolewinella lacunae</name>
    <dbReference type="NCBI Taxonomy" id="1517758"/>
    <lineage>
        <taxon>Bacteria</taxon>
        <taxon>Pseudomonadati</taxon>
        <taxon>Bacteroidota</taxon>
        <taxon>Saprospiria</taxon>
        <taxon>Saprospirales</taxon>
        <taxon>Lewinellaceae</taxon>
        <taxon>Neolewinella</taxon>
    </lineage>
</organism>
<keyword evidence="1" id="KW-0732">Signal</keyword>
<proteinExistence type="predicted"/>
<dbReference type="EMBL" id="JACSIT010000091">
    <property type="protein sequence ID" value="MBC6994227.1"/>
    <property type="molecule type" value="Genomic_DNA"/>
</dbReference>
<evidence type="ECO:0008006" key="4">
    <source>
        <dbReference type="Google" id="ProtNLM"/>
    </source>
</evidence>
<keyword evidence="3" id="KW-1185">Reference proteome</keyword>
<dbReference type="Proteomes" id="UP000650081">
    <property type="component" value="Unassembled WGS sequence"/>
</dbReference>
<evidence type="ECO:0000313" key="2">
    <source>
        <dbReference type="EMBL" id="MBC6994227.1"/>
    </source>
</evidence>
<dbReference type="AlphaFoldDB" id="A0A923TCY1"/>
<protein>
    <recommendedName>
        <fullName evidence="4">Periplasmic heavy metal sensor</fullName>
    </recommendedName>
</protein>
<comment type="caution">
    <text evidence="2">The sequence shown here is derived from an EMBL/GenBank/DDBJ whole genome shotgun (WGS) entry which is preliminary data.</text>
</comment>
<dbReference type="RefSeq" id="WP_187466309.1">
    <property type="nucleotide sequence ID" value="NZ_JACSIT010000091.1"/>
</dbReference>
<feature type="chain" id="PRO_5036850978" description="Periplasmic heavy metal sensor" evidence="1">
    <location>
        <begin position="21"/>
        <end position="158"/>
    </location>
</feature>
<accession>A0A923TCY1</accession>